<dbReference type="CDD" id="cd04301">
    <property type="entry name" value="NAT_SF"/>
    <property type="match status" value="1"/>
</dbReference>
<dbReference type="AlphaFoldDB" id="A0A0R3NBI0"/>
<reference evidence="4 5" key="1">
    <citation type="submission" date="2014-03" db="EMBL/GenBank/DDBJ databases">
        <title>Bradyrhizobium valentinum sp. nov., isolated from effective nodules of Lupinus mariae-josephae, a lupine endemic of basic-lime soils in Eastern Spain.</title>
        <authorList>
            <person name="Duran D."/>
            <person name="Rey L."/>
            <person name="Navarro A."/>
            <person name="Busquets A."/>
            <person name="Imperial J."/>
            <person name="Ruiz-Argueso T."/>
        </authorList>
    </citation>
    <scope>NUCLEOTIDE SEQUENCE [LARGE SCALE GENOMIC DNA]</scope>
    <source>
        <strain evidence="4 5">Ro19</strain>
    </source>
</reference>
<feature type="domain" description="N-acetyltransferase" evidence="3">
    <location>
        <begin position="154"/>
        <end position="310"/>
    </location>
</feature>
<sequence length="310" mass="34548">MESNNAADKQIDAVRGFSRFYTRKLGIIEPKLLHSPFTLQEARIIYEIAHRSTCTATDLTRDLGLDPGFLSRTLQALQRRQIVTRKPSKDDGRVNELSLTAKGRTASAELERRSREEVGSLLASLEDSQRAAVVQAMTTIERALERPTEKPAAFLLRSHRPGDIGWVISSQAKAYAEEYGWDISYEALVAEICAQFIKTYDASREHCWIAEAGGEPVGSIFLVKGSDDVAKLRLLLVEKKARGLGVGRALVEQCVRAAREKGYKKMTLWTQSILVAARGIYQAAGFCRVKEEPHHSFGVDLVGETWELDL</sequence>
<dbReference type="Gene3D" id="3.40.630.30">
    <property type="match status" value="1"/>
</dbReference>
<evidence type="ECO:0000259" key="2">
    <source>
        <dbReference type="PROSITE" id="PS50995"/>
    </source>
</evidence>
<keyword evidence="1" id="KW-0808">Transferase</keyword>
<dbReference type="SUPFAM" id="SSF46785">
    <property type="entry name" value="Winged helix' DNA-binding domain"/>
    <property type="match status" value="1"/>
</dbReference>
<dbReference type="InterPro" id="IPR000835">
    <property type="entry name" value="HTH_MarR-typ"/>
</dbReference>
<accession>A0A0R3NBI0</accession>
<dbReference type="InterPro" id="IPR050769">
    <property type="entry name" value="NAT_camello-type"/>
</dbReference>
<dbReference type="EMBL" id="LLYA01000013">
    <property type="protein sequence ID" value="KRR29687.1"/>
    <property type="molecule type" value="Genomic_DNA"/>
</dbReference>
<dbReference type="GO" id="GO:0008080">
    <property type="term" value="F:N-acetyltransferase activity"/>
    <property type="evidence" value="ECO:0007669"/>
    <property type="project" value="InterPro"/>
</dbReference>
<comment type="caution">
    <text evidence="4">The sequence shown here is derived from an EMBL/GenBank/DDBJ whole genome shotgun (WGS) entry which is preliminary data.</text>
</comment>
<dbReference type="PANTHER" id="PTHR13947">
    <property type="entry name" value="GNAT FAMILY N-ACETYLTRANSFERASE"/>
    <property type="match status" value="1"/>
</dbReference>
<evidence type="ECO:0000259" key="3">
    <source>
        <dbReference type="PROSITE" id="PS51186"/>
    </source>
</evidence>
<organism evidence="4 5">
    <name type="scientific">Bradyrhizobium retamae</name>
    <dbReference type="NCBI Taxonomy" id="1300035"/>
    <lineage>
        <taxon>Bacteria</taxon>
        <taxon>Pseudomonadati</taxon>
        <taxon>Pseudomonadota</taxon>
        <taxon>Alphaproteobacteria</taxon>
        <taxon>Hyphomicrobiales</taxon>
        <taxon>Nitrobacteraceae</taxon>
        <taxon>Bradyrhizobium</taxon>
    </lineage>
</organism>
<dbReference type="PROSITE" id="PS50995">
    <property type="entry name" value="HTH_MARR_2"/>
    <property type="match status" value="1"/>
</dbReference>
<evidence type="ECO:0000313" key="4">
    <source>
        <dbReference type="EMBL" id="KRR29687.1"/>
    </source>
</evidence>
<dbReference type="GO" id="GO:0003700">
    <property type="term" value="F:DNA-binding transcription factor activity"/>
    <property type="evidence" value="ECO:0007669"/>
    <property type="project" value="InterPro"/>
</dbReference>
<dbReference type="Proteomes" id="UP000052023">
    <property type="component" value="Unassembled WGS sequence"/>
</dbReference>
<name>A0A0R3NBI0_9BRAD</name>
<gene>
    <name evidence="4" type="ORF">CQ13_15135</name>
</gene>
<dbReference type="RefSeq" id="WP_057841717.1">
    <property type="nucleotide sequence ID" value="NZ_LLYA01000013.1"/>
</dbReference>
<feature type="domain" description="HTH marR-type" evidence="2">
    <location>
        <begin position="1"/>
        <end position="142"/>
    </location>
</feature>
<dbReference type="PROSITE" id="PS51186">
    <property type="entry name" value="GNAT"/>
    <property type="match status" value="1"/>
</dbReference>
<dbReference type="SUPFAM" id="SSF55729">
    <property type="entry name" value="Acyl-CoA N-acyltransferases (Nat)"/>
    <property type="match status" value="1"/>
</dbReference>
<evidence type="ECO:0000313" key="5">
    <source>
        <dbReference type="Proteomes" id="UP000052023"/>
    </source>
</evidence>
<dbReference type="SMART" id="SM00347">
    <property type="entry name" value="HTH_MARR"/>
    <property type="match status" value="1"/>
</dbReference>
<dbReference type="InterPro" id="IPR036388">
    <property type="entry name" value="WH-like_DNA-bd_sf"/>
</dbReference>
<dbReference type="InterPro" id="IPR016181">
    <property type="entry name" value="Acyl_CoA_acyltransferase"/>
</dbReference>
<evidence type="ECO:0000256" key="1">
    <source>
        <dbReference type="ARBA" id="ARBA00022679"/>
    </source>
</evidence>
<dbReference type="PANTHER" id="PTHR13947:SF37">
    <property type="entry name" value="LD18367P"/>
    <property type="match status" value="1"/>
</dbReference>
<proteinExistence type="predicted"/>
<dbReference type="Gene3D" id="1.10.10.10">
    <property type="entry name" value="Winged helix-like DNA-binding domain superfamily/Winged helix DNA-binding domain"/>
    <property type="match status" value="1"/>
</dbReference>
<dbReference type="Pfam" id="PF00583">
    <property type="entry name" value="Acetyltransf_1"/>
    <property type="match status" value="1"/>
</dbReference>
<dbReference type="InterPro" id="IPR000182">
    <property type="entry name" value="GNAT_dom"/>
</dbReference>
<protein>
    <submittedName>
        <fullName evidence="4">MarR family transcriptional regulator</fullName>
    </submittedName>
</protein>
<dbReference type="InterPro" id="IPR036390">
    <property type="entry name" value="WH_DNA-bd_sf"/>
</dbReference>
<dbReference type="Pfam" id="PF12802">
    <property type="entry name" value="MarR_2"/>
    <property type="match status" value="1"/>
</dbReference>
<keyword evidence="5" id="KW-1185">Reference proteome</keyword>
<dbReference type="OrthoDB" id="273614at2"/>